<dbReference type="InterPro" id="IPR011059">
    <property type="entry name" value="Metal-dep_hydrolase_composite"/>
</dbReference>
<organism evidence="2 3">
    <name type="scientific">Imtechella halotolerans K1</name>
    <dbReference type="NCBI Taxonomy" id="946077"/>
    <lineage>
        <taxon>Bacteria</taxon>
        <taxon>Pseudomonadati</taxon>
        <taxon>Bacteroidota</taxon>
        <taxon>Flavobacteriia</taxon>
        <taxon>Flavobacteriales</taxon>
        <taxon>Flavobacteriaceae</taxon>
        <taxon>Imtechella</taxon>
    </lineage>
</organism>
<proteinExistence type="predicted"/>
<dbReference type="InterPro" id="IPR006680">
    <property type="entry name" value="Amidohydro-rel"/>
</dbReference>
<dbReference type="Gene3D" id="3.40.50.10910">
    <property type="entry name" value="Amidohydrolase"/>
    <property type="match status" value="1"/>
</dbReference>
<keyword evidence="3" id="KW-1185">Reference proteome</keyword>
<dbReference type="InterPro" id="IPR051781">
    <property type="entry name" value="Metallo-dep_Hydrolase"/>
</dbReference>
<sequence length="418" mass="46391">MNYLSVIGYVMMAMLSFKGYSQSKTPQEKIRILKNGYIIQLTSDNASVKKGSLVIEGDKIKEILYEEVSEIADADIIDITGKYVLPGLVDAHVHLATVPKEERNENNQYMEQQLDKMLFAGITTVRDMAGNAIILGDYKRAVSLGQVKGPDIYHAAMFAGPGYFEMTRRFPSGKRSPKDTPWEQTITDTTTISLAIARAKGAGVSGIKIYSDLSKELVQKITEEAKLQGLQAWAHAAIFPASPMDIAQSKVHSMSHAFDIVYGLDKKGPITREDKVTPIDTKKLDLLLQVMKENNIILDATNYIAENNKLYIGTVITKRAKEFGVKVAVGTDWPYLMEDEIPFYKELRLLVEKSGFTMAEALWSATQIGTESIGLTDRGSIKEGKRADFLITNENPLEGLSQLKDVHLVVKAGVVYKK</sequence>
<evidence type="ECO:0000313" key="2">
    <source>
        <dbReference type="EMBL" id="EID72019.1"/>
    </source>
</evidence>
<dbReference type="Gene3D" id="2.30.40.10">
    <property type="entry name" value="Urease, subunit C, domain 1"/>
    <property type="match status" value="1"/>
</dbReference>
<dbReference type="InterPro" id="IPR032466">
    <property type="entry name" value="Metal_Hydrolase"/>
</dbReference>
<dbReference type="SUPFAM" id="SSF51338">
    <property type="entry name" value="Composite domain of metallo-dependent hydrolases"/>
    <property type="match status" value="2"/>
</dbReference>
<dbReference type="PANTHER" id="PTHR43135:SF3">
    <property type="entry name" value="ALPHA-D-RIBOSE 1-METHYLPHOSPHONATE 5-TRIPHOSPHATE DIPHOSPHATASE"/>
    <property type="match status" value="1"/>
</dbReference>
<comment type="caution">
    <text evidence="2">The sequence shown here is derived from an EMBL/GenBank/DDBJ whole genome shotgun (WGS) entry which is preliminary data.</text>
</comment>
<dbReference type="PANTHER" id="PTHR43135">
    <property type="entry name" value="ALPHA-D-RIBOSE 1-METHYLPHOSPHONATE 5-TRIPHOSPHATE DIPHOSPHATASE"/>
    <property type="match status" value="1"/>
</dbReference>
<feature type="domain" description="Amidohydrolase-related" evidence="1">
    <location>
        <begin position="83"/>
        <end position="414"/>
    </location>
</feature>
<evidence type="ECO:0000313" key="3">
    <source>
        <dbReference type="Proteomes" id="UP000005938"/>
    </source>
</evidence>
<evidence type="ECO:0000259" key="1">
    <source>
        <dbReference type="Pfam" id="PF01979"/>
    </source>
</evidence>
<dbReference type="AlphaFoldDB" id="I0W6K3"/>
<dbReference type="Proteomes" id="UP000005938">
    <property type="component" value="Unassembled WGS sequence"/>
</dbReference>
<dbReference type="STRING" id="946077.W5A_13160"/>
<dbReference type="EMBL" id="AJJU01000038">
    <property type="protein sequence ID" value="EID72019.1"/>
    <property type="molecule type" value="Genomic_DNA"/>
</dbReference>
<gene>
    <name evidence="2" type="ORF">W5A_13160</name>
</gene>
<dbReference type="GO" id="GO:0016810">
    <property type="term" value="F:hydrolase activity, acting on carbon-nitrogen (but not peptide) bonds"/>
    <property type="evidence" value="ECO:0007669"/>
    <property type="project" value="InterPro"/>
</dbReference>
<keyword evidence="2" id="KW-0378">Hydrolase</keyword>
<protein>
    <submittedName>
        <fullName evidence="2">Putative hydrolase</fullName>
    </submittedName>
</protein>
<reference evidence="2 3" key="1">
    <citation type="journal article" date="2012" name="J. Bacteriol.">
        <title>Genome Sequence of the Halotolerant Bacterium Imtechella halotolerans K1T.</title>
        <authorList>
            <person name="Kumar S."/>
            <person name="Vikram S."/>
            <person name="Subramanian S."/>
            <person name="Raghava G.P."/>
            <person name="Pinnaka A.K."/>
        </authorList>
    </citation>
    <scope>NUCLEOTIDE SEQUENCE [LARGE SCALE GENOMIC DNA]</scope>
    <source>
        <strain evidence="2 3">K1</strain>
    </source>
</reference>
<dbReference type="SUPFAM" id="SSF51556">
    <property type="entry name" value="Metallo-dependent hydrolases"/>
    <property type="match status" value="1"/>
</dbReference>
<dbReference type="RefSeq" id="WP_008241445.1">
    <property type="nucleotide sequence ID" value="NZ_AJJU01000038.1"/>
</dbReference>
<dbReference type="Gene3D" id="1.20.58.520">
    <property type="entry name" value="Amidohydrolase"/>
    <property type="match status" value="1"/>
</dbReference>
<dbReference type="Pfam" id="PF01979">
    <property type="entry name" value="Amidohydro_1"/>
    <property type="match status" value="1"/>
</dbReference>
<dbReference type="Gene3D" id="3.30.110.90">
    <property type="entry name" value="Amidohydrolase"/>
    <property type="match status" value="1"/>
</dbReference>
<name>I0W6K3_9FLAO</name>
<accession>I0W6K3</accession>
<dbReference type="OrthoDB" id="9797498at2"/>
<dbReference type="eggNOG" id="COG1228">
    <property type="taxonomic scope" value="Bacteria"/>
</dbReference>